<evidence type="ECO:0000259" key="11">
    <source>
        <dbReference type="Pfam" id="PF01756"/>
    </source>
</evidence>
<accession>A0A0F6W8X8</accession>
<organism evidence="15 16">
    <name type="scientific">Sandaracinus amylolyticus</name>
    <dbReference type="NCBI Taxonomy" id="927083"/>
    <lineage>
        <taxon>Bacteria</taxon>
        <taxon>Pseudomonadati</taxon>
        <taxon>Myxococcota</taxon>
        <taxon>Polyangia</taxon>
        <taxon>Polyangiales</taxon>
        <taxon>Sandaracinaceae</taxon>
        <taxon>Sandaracinus</taxon>
    </lineage>
</organism>
<dbReference type="InterPro" id="IPR009100">
    <property type="entry name" value="AcylCoA_DH/oxidase_NM_dom_sf"/>
</dbReference>
<dbReference type="InterPro" id="IPR029024">
    <property type="entry name" value="TerB-like"/>
</dbReference>
<dbReference type="Pfam" id="PF02771">
    <property type="entry name" value="Acyl-CoA_dh_N"/>
    <property type="match status" value="1"/>
</dbReference>
<dbReference type="GO" id="GO:0055088">
    <property type="term" value="P:lipid homeostasis"/>
    <property type="evidence" value="ECO:0007669"/>
    <property type="project" value="TreeGrafter"/>
</dbReference>
<dbReference type="InterPro" id="IPR055060">
    <property type="entry name" value="ACOX_C_alpha1"/>
</dbReference>
<dbReference type="InterPro" id="IPR013786">
    <property type="entry name" value="AcylCoA_DH/ox_N"/>
</dbReference>
<evidence type="ECO:0000259" key="14">
    <source>
        <dbReference type="Pfam" id="PF22924"/>
    </source>
</evidence>
<keyword evidence="16" id="KW-1185">Reference proteome</keyword>
<dbReference type="GO" id="GO:0033540">
    <property type="term" value="P:fatty acid beta-oxidation using acyl-CoA oxidase"/>
    <property type="evidence" value="ECO:0007669"/>
    <property type="project" value="TreeGrafter"/>
</dbReference>
<evidence type="ECO:0000256" key="1">
    <source>
        <dbReference type="ARBA" id="ARBA00001974"/>
    </source>
</evidence>
<dbReference type="Pfam" id="PF01756">
    <property type="entry name" value="ACOX"/>
    <property type="match status" value="1"/>
</dbReference>
<dbReference type="InterPro" id="IPR012258">
    <property type="entry name" value="Acyl-CoA_oxidase"/>
</dbReference>
<dbReference type="InterPro" id="IPR006091">
    <property type="entry name" value="Acyl-CoA_Oxase/DH_mid-dom"/>
</dbReference>
<dbReference type="InterPro" id="IPR002655">
    <property type="entry name" value="Acyl-CoA_oxidase_C"/>
</dbReference>
<dbReference type="Gene3D" id="1.10.540.10">
    <property type="entry name" value="Acyl-CoA dehydrogenase/oxidase, N-terminal domain"/>
    <property type="match status" value="1"/>
</dbReference>
<dbReference type="Pfam" id="PF02770">
    <property type="entry name" value="Acyl-CoA_dh_M"/>
    <property type="match status" value="1"/>
</dbReference>
<feature type="domain" description="Acyl-CoA oxidase/dehydrogenase middle" evidence="12">
    <location>
        <begin position="275"/>
        <end position="384"/>
    </location>
</feature>
<dbReference type="GO" id="GO:0003997">
    <property type="term" value="F:acyl-CoA oxidase activity"/>
    <property type="evidence" value="ECO:0007669"/>
    <property type="project" value="UniProtKB-EC"/>
</dbReference>
<keyword evidence="7" id="KW-0276">Fatty acid metabolism</keyword>
<evidence type="ECO:0000256" key="8">
    <source>
        <dbReference type="ARBA" id="ARBA00023002"/>
    </source>
</evidence>
<evidence type="ECO:0000256" key="7">
    <source>
        <dbReference type="ARBA" id="ARBA00022832"/>
    </source>
</evidence>
<evidence type="ECO:0000313" key="15">
    <source>
        <dbReference type="EMBL" id="AKF10377.1"/>
    </source>
</evidence>
<proteinExistence type="inferred from homology"/>
<name>A0A0F6W8X8_9BACT</name>
<reference evidence="15 16" key="1">
    <citation type="submission" date="2015-03" db="EMBL/GenBank/DDBJ databases">
        <title>Genome assembly of Sandaracinus amylolyticus DSM 53668.</title>
        <authorList>
            <person name="Sharma G."/>
            <person name="Subramanian S."/>
        </authorList>
    </citation>
    <scope>NUCLEOTIDE SEQUENCE [LARGE SCALE GENOMIC DNA]</scope>
    <source>
        <strain evidence="15 16">DSM 53668</strain>
    </source>
</reference>
<dbReference type="FunFam" id="1.20.140.10:FF:000007">
    <property type="entry name" value="Acyl-coenzyme A oxidase"/>
    <property type="match status" value="1"/>
</dbReference>
<dbReference type="Proteomes" id="UP000034883">
    <property type="component" value="Chromosome"/>
</dbReference>
<feature type="domain" description="Acyl-CoA oxidase C-alpha1" evidence="14">
    <location>
        <begin position="420"/>
        <end position="575"/>
    </location>
</feature>
<dbReference type="InterPro" id="IPR046373">
    <property type="entry name" value="Acyl-CoA_Oxase/DH_mid-dom_sf"/>
</dbReference>
<feature type="domain" description="Acyl-CoA oxidase C-terminal" evidence="11">
    <location>
        <begin position="619"/>
        <end position="765"/>
    </location>
</feature>
<dbReference type="EC" id="1.3.3.6" evidence="4"/>
<dbReference type="InterPro" id="IPR036250">
    <property type="entry name" value="AcylCo_DH-like_C"/>
</dbReference>
<dbReference type="SUPFAM" id="SSF47203">
    <property type="entry name" value="Acyl-CoA dehydrogenase C-terminal domain-like"/>
    <property type="match status" value="2"/>
</dbReference>
<dbReference type="Pfam" id="PF22924">
    <property type="entry name" value="ACOX_C_alpha1"/>
    <property type="match status" value="1"/>
</dbReference>
<keyword evidence="10" id="KW-0576">Peroxisome</keyword>
<gene>
    <name evidence="15" type="ORF">DB32_007526</name>
</gene>
<comment type="similarity">
    <text evidence="3">Belongs to the acyl-CoA oxidase family.</text>
</comment>
<evidence type="ECO:0000259" key="13">
    <source>
        <dbReference type="Pfam" id="PF02771"/>
    </source>
</evidence>
<evidence type="ECO:0000313" key="16">
    <source>
        <dbReference type="Proteomes" id="UP000034883"/>
    </source>
</evidence>
<comment type="cofactor">
    <cofactor evidence="1">
        <name>FAD</name>
        <dbReference type="ChEBI" id="CHEBI:57692"/>
    </cofactor>
</comment>
<protein>
    <recommendedName>
        <fullName evidence="4">acyl-CoA oxidase</fullName>
        <ecNumber evidence="4">1.3.3.6</ecNumber>
    </recommendedName>
</protein>
<dbReference type="Gene3D" id="2.40.110.10">
    <property type="entry name" value="Butyryl-CoA Dehydrogenase, subunit A, domain 2"/>
    <property type="match status" value="1"/>
</dbReference>
<dbReference type="PANTHER" id="PTHR10909">
    <property type="entry name" value="ELECTRON TRANSPORT OXIDOREDUCTASE"/>
    <property type="match status" value="1"/>
</dbReference>
<sequence>MDRTGALATPELQPFLPMLYVAWADDALSPDDVRVLRERLEAQPWLKPALRIALEQWLDPARPPSAAELATLRRTLERSVGTMRPTRRLSLAQLASSMVDGHACEATAHALAEIESLLALDAAHALDDVITPYEHDAPRPFARGPRPDVAAMRAMLDGPHVAVRETVRAFLAEPAHRSAYGLTKEEHRAKVLGWLEELAKTVGIGALAYPGVTTDAPDLGGYLAAFETLAYGDLSLLIKNGVQWGLFGGSIFFLGDDAQRAKYLHEVASLGLLGCFAMSEVGHGSNVADLETIARYDAESDEIVVHTPSESARKDWAGNAARDAHVATVFAQLEVAGERHGVHAVLVPIRDANGEELPGVRTGDCGHKMGLNGVDNGRIWFDHVRVPRANLLSRHARITDLGTYESAITSPGKRFFTMLGTLVGGRVSVAAGAVSASKVGLAIAIRYASERRQFGPTKEPETLLLEYPTHQRRLLIPLATTYALSFAIDELREAYLRAQREGAKDTRELEAHAAGLKAIATWHATRTLQACREACGGQGYLSVNRLADLKSDTDVFTTFEGDNTVLLQLVARELLGRYAKRFTGGPVALVRALASAAVLTMREKAPFRAHRADEASLRDPEMQRAAFAWREESLLRSAAARAKKRSDAGMDAQDVLMELQEHLVALAEAHVERRVMDAIAGAVDRAPDDDTRAWLAKLRDLHALATLEARAAWFVENGELDGGQTRAIRKLVPKIARELRDAAVPLVDAFGIPDACLAAPIAFHDPAHPRW</sequence>
<keyword evidence="6" id="KW-0274">FAD</keyword>
<dbReference type="SUPFAM" id="SSF158682">
    <property type="entry name" value="TerB-like"/>
    <property type="match status" value="1"/>
</dbReference>
<evidence type="ECO:0000256" key="10">
    <source>
        <dbReference type="ARBA" id="ARBA00023140"/>
    </source>
</evidence>
<dbReference type="Gene3D" id="1.20.140.10">
    <property type="entry name" value="Butyryl-CoA Dehydrogenase, subunit A, domain 3"/>
    <property type="match status" value="2"/>
</dbReference>
<dbReference type="AlphaFoldDB" id="A0A0F6W8X8"/>
<keyword evidence="5" id="KW-0285">Flavoprotein</keyword>
<dbReference type="SUPFAM" id="SSF56645">
    <property type="entry name" value="Acyl-CoA dehydrogenase NM domain-like"/>
    <property type="match status" value="1"/>
</dbReference>
<dbReference type="PIRSF" id="PIRSF000168">
    <property type="entry name" value="Acyl-CoA_oxidase"/>
    <property type="match status" value="1"/>
</dbReference>
<evidence type="ECO:0000256" key="6">
    <source>
        <dbReference type="ARBA" id="ARBA00022827"/>
    </source>
</evidence>
<keyword evidence="9" id="KW-0443">Lipid metabolism</keyword>
<dbReference type="OrthoDB" id="1144545at2"/>
<dbReference type="FunFam" id="1.20.140.10:FF:000010">
    <property type="entry name" value="Acyl-coenzyme A oxidase"/>
    <property type="match status" value="1"/>
</dbReference>
<dbReference type="GO" id="GO:0005504">
    <property type="term" value="F:fatty acid binding"/>
    <property type="evidence" value="ECO:0007669"/>
    <property type="project" value="TreeGrafter"/>
</dbReference>
<dbReference type="FunFam" id="2.40.110.10:FF:000005">
    <property type="entry name" value="Acyl-coenzyme A oxidase"/>
    <property type="match status" value="1"/>
</dbReference>
<dbReference type="EMBL" id="CP011125">
    <property type="protein sequence ID" value="AKF10377.1"/>
    <property type="molecule type" value="Genomic_DNA"/>
</dbReference>
<dbReference type="InterPro" id="IPR037069">
    <property type="entry name" value="AcylCoA_DH/ox_N_sf"/>
</dbReference>
<comment type="subcellular location">
    <subcellularLocation>
        <location evidence="2">Peroxisome</location>
    </subcellularLocation>
</comment>
<dbReference type="GO" id="GO:0071949">
    <property type="term" value="F:FAD binding"/>
    <property type="evidence" value="ECO:0007669"/>
    <property type="project" value="InterPro"/>
</dbReference>
<dbReference type="RefSeq" id="WP_053237347.1">
    <property type="nucleotide sequence ID" value="NZ_CP011125.1"/>
</dbReference>
<evidence type="ECO:0000256" key="3">
    <source>
        <dbReference type="ARBA" id="ARBA00006288"/>
    </source>
</evidence>
<evidence type="ECO:0000256" key="2">
    <source>
        <dbReference type="ARBA" id="ARBA00004275"/>
    </source>
</evidence>
<feature type="domain" description="Acyl-CoA dehydrogenase/oxidase N-terminal" evidence="13">
    <location>
        <begin position="160"/>
        <end position="269"/>
    </location>
</feature>
<keyword evidence="8" id="KW-0560">Oxidoreductase</keyword>
<dbReference type="STRING" id="927083.DB32_007526"/>
<evidence type="ECO:0000256" key="9">
    <source>
        <dbReference type="ARBA" id="ARBA00023098"/>
    </source>
</evidence>
<evidence type="ECO:0000256" key="4">
    <source>
        <dbReference type="ARBA" id="ARBA00012870"/>
    </source>
</evidence>
<evidence type="ECO:0000259" key="12">
    <source>
        <dbReference type="Pfam" id="PF02770"/>
    </source>
</evidence>
<dbReference type="KEGG" id="samy:DB32_007526"/>
<evidence type="ECO:0000256" key="5">
    <source>
        <dbReference type="ARBA" id="ARBA00022630"/>
    </source>
</evidence>